<dbReference type="RefSeq" id="WP_203987864.1">
    <property type="nucleotide sequence ID" value="NZ_BOPG01000007.1"/>
</dbReference>
<keyword evidence="1" id="KW-0812">Transmembrane</keyword>
<name>A0A8J3YZG4_9ACTN</name>
<evidence type="ECO:0000313" key="3">
    <source>
        <dbReference type="Proteomes" id="UP000612585"/>
    </source>
</evidence>
<reference evidence="2" key="1">
    <citation type="submission" date="2021-01" db="EMBL/GenBank/DDBJ databases">
        <title>Whole genome shotgun sequence of Virgisporangium aurantiacum NBRC 16421.</title>
        <authorList>
            <person name="Komaki H."/>
            <person name="Tamura T."/>
        </authorList>
    </citation>
    <scope>NUCLEOTIDE SEQUENCE</scope>
    <source>
        <strain evidence="2">NBRC 16421</strain>
    </source>
</reference>
<keyword evidence="1" id="KW-0472">Membrane</keyword>
<feature type="transmembrane region" description="Helical" evidence="1">
    <location>
        <begin position="258"/>
        <end position="278"/>
    </location>
</feature>
<feature type="transmembrane region" description="Helical" evidence="1">
    <location>
        <begin position="193"/>
        <end position="216"/>
    </location>
</feature>
<comment type="caution">
    <text evidence="2">The sequence shown here is derived from an EMBL/GenBank/DDBJ whole genome shotgun (WGS) entry which is preliminary data.</text>
</comment>
<dbReference type="EMBL" id="BOPG01000007">
    <property type="protein sequence ID" value="GIJ53523.1"/>
    <property type="molecule type" value="Genomic_DNA"/>
</dbReference>
<dbReference type="Proteomes" id="UP000612585">
    <property type="component" value="Unassembled WGS sequence"/>
</dbReference>
<gene>
    <name evidence="2" type="ORF">Vau01_010390</name>
</gene>
<dbReference type="GO" id="GO:0005886">
    <property type="term" value="C:plasma membrane"/>
    <property type="evidence" value="ECO:0007669"/>
    <property type="project" value="TreeGrafter"/>
</dbReference>
<dbReference type="AlphaFoldDB" id="A0A8J3YZG4"/>
<dbReference type="PANTHER" id="PTHR34821:SF2">
    <property type="entry name" value="INNER MEMBRANE PROTEIN YDCZ"/>
    <property type="match status" value="1"/>
</dbReference>
<dbReference type="PANTHER" id="PTHR34821">
    <property type="entry name" value="INNER MEMBRANE PROTEIN YDCZ"/>
    <property type="match status" value="1"/>
</dbReference>
<organism evidence="2 3">
    <name type="scientific">Virgisporangium aurantiacum</name>
    <dbReference type="NCBI Taxonomy" id="175570"/>
    <lineage>
        <taxon>Bacteria</taxon>
        <taxon>Bacillati</taxon>
        <taxon>Actinomycetota</taxon>
        <taxon>Actinomycetes</taxon>
        <taxon>Micromonosporales</taxon>
        <taxon>Micromonosporaceae</taxon>
        <taxon>Virgisporangium</taxon>
    </lineage>
</organism>
<feature type="transmembrane region" description="Helical" evidence="1">
    <location>
        <begin position="231"/>
        <end position="251"/>
    </location>
</feature>
<accession>A0A8J3YZG4</accession>
<evidence type="ECO:0000313" key="2">
    <source>
        <dbReference type="EMBL" id="GIJ53523.1"/>
    </source>
</evidence>
<evidence type="ECO:0000256" key="1">
    <source>
        <dbReference type="SAM" id="Phobius"/>
    </source>
</evidence>
<keyword evidence="3" id="KW-1185">Reference proteome</keyword>
<feature type="transmembrane region" description="Helical" evidence="1">
    <location>
        <begin position="284"/>
        <end position="304"/>
    </location>
</feature>
<dbReference type="InterPro" id="IPR006750">
    <property type="entry name" value="YdcZ"/>
</dbReference>
<feature type="transmembrane region" description="Helical" evidence="1">
    <location>
        <begin position="163"/>
        <end position="181"/>
    </location>
</feature>
<proteinExistence type="predicted"/>
<dbReference type="Pfam" id="PF04657">
    <property type="entry name" value="DMT_YdcZ"/>
    <property type="match status" value="2"/>
</dbReference>
<feature type="transmembrane region" description="Helical" evidence="1">
    <location>
        <begin position="136"/>
        <end position="157"/>
    </location>
</feature>
<feature type="transmembrane region" description="Helical" evidence="1">
    <location>
        <begin position="38"/>
        <end position="60"/>
    </location>
</feature>
<sequence length="305" mass="30240">MSASTKRTAGLALALLGGVSLASQSRINGELGSRLGDGVAAALVSFGSGFVVLAAAAIALPAGRRGVKALGDALSVHKLRWWQCVGGVSGGYFVAMQGLTVSMIGLAVFTVAAISGQVGSSLLVDRAGLGPGGPRPVTATRLVAAALAVVAVVVAVADRVGSPGALGLAALPAVGGVAVAWQQAMNGRVQAAAGAQTATFLNFSMGFLTLVIVYSVLGPLRGLPSRWPAEWWLYTGGLLGILFVLASVVVVRTVGVLMLGLGSIAGQVLASLAFDVIVPASGDHLAANTVAGALLMLLAVAVAAR</sequence>
<keyword evidence="1" id="KW-1133">Transmembrane helix</keyword>
<protein>
    <submittedName>
        <fullName evidence="2">Membrane protein</fullName>
    </submittedName>
</protein>